<dbReference type="GO" id="GO:0005524">
    <property type="term" value="F:ATP binding"/>
    <property type="evidence" value="ECO:0007669"/>
    <property type="project" value="UniProtKB-KW"/>
</dbReference>
<evidence type="ECO:0000256" key="4">
    <source>
        <dbReference type="ARBA" id="ARBA00022554"/>
    </source>
</evidence>
<dbReference type="Pfam" id="PF00005">
    <property type="entry name" value="ABC_tran"/>
    <property type="match status" value="2"/>
</dbReference>
<dbReference type="InterPro" id="IPR003439">
    <property type="entry name" value="ABC_transporter-like_ATP-bd"/>
</dbReference>
<feature type="transmembrane region" description="Helical" evidence="12">
    <location>
        <begin position="396"/>
        <end position="422"/>
    </location>
</feature>
<feature type="region of interest" description="Disordered" evidence="11">
    <location>
        <begin position="1"/>
        <end position="53"/>
    </location>
</feature>
<feature type="transmembrane region" description="Helical" evidence="12">
    <location>
        <begin position="294"/>
        <end position="312"/>
    </location>
</feature>
<dbReference type="FunFam" id="1.20.1560.10:FF:000020">
    <property type="entry name" value="ABC metal ion transporter"/>
    <property type="match status" value="1"/>
</dbReference>
<feature type="transmembrane region" description="Helical" evidence="12">
    <location>
        <begin position="318"/>
        <end position="342"/>
    </location>
</feature>
<dbReference type="GO" id="GO:0005774">
    <property type="term" value="C:vacuolar membrane"/>
    <property type="evidence" value="ECO:0007669"/>
    <property type="project" value="UniProtKB-SubCell"/>
</dbReference>
<evidence type="ECO:0000256" key="5">
    <source>
        <dbReference type="ARBA" id="ARBA00022692"/>
    </source>
</evidence>
<evidence type="ECO:0000256" key="11">
    <source>
        <dbReference type="SAM" id="MobiDB-lite"/>
    </source>
</evidence>
<dbReference type="GO" id="GO:0022857">
    <property type="term" value="F:transmembrane transporter activity"/>
    <property type="evidence" value="ECO:0007669"/>
    <property type="project" value="UniProtKB-ARBA"/>
</dbReference>
<keyword evidence="3" id="KW-0813">Transport</keyword>
<dbReference type="SMART" id="SM00382">
    <property type="entry name" value="AAA"/>
    <property type="match status" value="2"/>
</dbReference>
<evidence type="ECO:0008006" key="17">
    <source>
        <dbReference type="Google" id="ProtNLM"/>
    </source>
</evidence>
<reference evidence="15 16" key="1">
    <citation type="submission" date="2024-10" db="EMBL/GenBank/DDBJ databases">
        <title>Updated reference genomes for cyclostephanoid diatoms.</title>
        <authorList>
            <person name="Roberts W.R."/>
            <person name="Alverson A.J."/>
        </authorList>
    </citation>
    <scope>NUCLEOTIDE SEQUENCE [LARGE SCALE GENOMIC DNA]</scope>
    <source>
        <strain evidence="15 16">AJA010-31</strain>
    </source>
</reference>
<evidence type="ECO:0000256" key="2">
    <source>
        <dbReference type="ARBA" id="ARBA00009726"/>
    </source>
</evidence>
<keyword evidence="5 12" id="KW-0812">Transmembrane</keyword>
<sequence length="1503" mass="166303">MSGKSYGSIQVTSEQESPAINQQGNEFNPLLSTNSSSGIESTTNDNHPHSSKNLKQTCIDFWSDLTFDWISPLLALGNSRGQLNVEDLNTLPLPNDCETDVVYTDFLRCWEAELKRSQGSSNRSPDDDASKQNGNSNTKNDPINTLEMEILQSIQSPQHPQHQPSLIRALYKAFGADFLRAGIYKLVHDSNLFVGPLVLNKLIRFLRDESASIYDGLSLVLVVTLSQIVMSITLRHYFYKCYTCGLRIRTAVVIAIYKKSLLLSLKERHVRGGAGEIANLVGIDAQRMQDLMTYLHAVWYSFFQIGLALYFLKEQVGIAMLAGVAVILLLIPSTKSVAAYLGSIQKKLMKARDERVALNNEMLGSMKIIKIQAWEENFRKKLVGLRLHELGNLRHYFFTSAVSVSLYSSTPLLVALATFAAYTISGHNLDVAEALTALSLFDVLRFPLFMLPQIINRIVEAGISFERVREFLLAEEYKSVGEGQLKQHGEVWIRNGTFVYDSKKPALPEDGESNKPRTNIGRLYQQSRRLMQEAMLDRQWEMVLMKAQLMDAEEKVMMLQKQVQPELVCERSQSELDETWSPSSLLSLRRVCMHCNPGDFIAAVGAVGSGKSTLINSLLGEGRPLTGTELAYKGELGVFLQSPFIMNDTLKNNILFGDKTIDEERYELAVKVCSLAHDLKLLSAGDQTEIGEKGITLSGGQKARVALARALYHDAAIYLLDDPLAAVDAHVGKALFNNCIVDEMLLGKSKKNASPVDSGTKRDRNATVILVTNALQYLNHPMLDKIIVLRDGCVDEVGTYSELASNPDSTFSSFLSVLAETGKVADEQNPLEEEIDGEISLEDDARSENCLETADEPEVAKIVEPSPPRKRSLNRKLSSTLDREELDTDGALTTDEFKERVIGSVGVQVYLDWAKAAGGFSVITLIMLLFVFVEILTVASKWWLTHWSQEGGTNAFFYLGIYAVINFSAIIATWGRLLLFNFSSVRASESMFEHLLDVIMNAPMSFFDTTPIGRIVNRFSKDMYTVDEQLVVSARSYVSTMMSVVSTIIVVVSVTPGFLLALAPIVVFYVNQQKFFTMAYRELKRLDSVSRSPIYALLGETLDGVLTIRAYGAQSSLNRRMVSMLDVQQTAYHLTFSAQCWLSVRLEFAGSMIVMATCLVAVLGHRQGVDPSFAGLAGLAISFALSVTQSLNWTVRMASDVEANMVAVERIQQYFKIEGEAPRLMSEDDALPDWPSQGRIEFVGAKLRYRKGLPLVLKGLTLSIPAKAKVGVVGRTGAGKSTLMVALLRIVELDEGAIKIDGVNIKDVGLKKLRSGIAVIPQDPVLFSGTVRTNLDPFNEFNDDKLFEVLNRVGLYNPMERVPSKTSLLSGQEHTNTNKSGGRAQPIKSLSDEVAEGGNNYSVGQRQLLVIARAMLTGASVVIMDEATASVDADTDARIQKVFREQFKYATCITVAHRLNTIMDSDLVLCMDDGKAAEFDKPSVLLSKGGIFKSLVDAWEDEN</sequence>
<keyword evidence="6" id="KW-0677">Repeat</keyword>
<dbReference type="CDD" id="cd03244">
    <property type="entry name" value="ABCC_MRP_domain2"/>
    <property type="match status" value="1"/>
</dbReference>
<evidence type="ECO:0000313" key="16">
    <source>
        <dbReference type="Proteomes" id="UP001530400"/>
    </source>
</evidence>
<evidence type="ECO:0000256" key="12">
    <source>
        <dbReference type="SAM" id="Phobius"/>
    </source>
</evidence>
<dbReference type="SUPFAM" id="SSF90123">
    <property type="entry name" value="ABC transporter transmembrane region"/>
    <property type="match status" value="2"/>
</dbReference>
<dbReference type="InterPro" id="IPR011527">
    <property type="entry name" value="ABC1_TM_dom"/>
</dbReference>
<dbReference type="InterPro" id="IPR036640">
    <property type="entry name" value="ABC1_TM_sf"/>
</dbReference>
<evidence type="ECO:0000256" key="10">
    <source>
        <dbReference type="ARBA" id="ARBA00023136"/>
    </source>
</evidence>
<dbReference type="CDD" id="cd18579">
    <property type="entry name" value="ABC_6TM_ABCC_D1"/>
    <property type="match status" value="1"/>
</dbReference>
<feature type="transmembrane region" description="Helical" evidence="12">
    <location>
        <begin position="920"/>
        <end position="944"/>
    </location>
</feature>
<dbReference type="EMBL" id="JALLPJ020000501">
    <property type="protein sequence ID" value="KAL3790453.1"/>
    <property type="molecule type" value="Genomic_DNA"/>
</dbReference>
<feature type="domain" description="ABC transporter" evidence="13">
    <location>
        <begin position="1240"/>
        <end position="1498"/>
    </location>
</feature>
<dbReference type="InterPro" id="IPR044746">
    <property type="entry name" value="ABCC_6TM_D1"/>
</dbReference>
<dbReference type="PROSITE" id="PS50893">
    <property type="entry name" value="ABC_TRANSPORTER_2"/>
    <property type="match status" value="2"/>
</dbReference>
<feature type="region of interest" description="Disordered" evidence="11">
    <location>
        <begin position="1364"/>
        <end position="1385"/>
    </location>
</feature>
<comment type="caution">
    <text evidence="15">The sequence shown here is derived from an EMBL/GenBank/DDBJ whole genome shotgun (WGS) entry which is preliminary data.</text>
</comment>
<gene>
    <name evidence="15" type="ORF">ACHAWO_007143</name>
</gene>
<keyword evidence="7" id="KW-0547">Nucleotide-binding</keyword>
<dbReference type="Proteomes" id="UP001530400">
    <property type="component" value="Unassembled WGS sequence"/>
</dbReference>
<keyword evidence="8" id="KW-0067">ATP-binding</keyword>
<evidence type="ECO:0000313" key="15">
    <source>
        <dbReference type="EMBL" id="KAL3790453.1"/>
    </source>
</evidence>
<keyword evidence="9 12" id="KW-1133">Transmembrane helix</keyword>
<dbReference type="InterPro" id="IPR003593">
    <property type="entry name" value="AAA+_ATPase"/>
</dbReference>
<organism evidence="15 16">
    <name type="scientific">Cyclotella atomus</name>
    <dbReference type="NCBI Taxonomy" id="382360"/>
    <lineage>
        <taxon>Eukaryota</taxon>
        <taxon>Sar</taxon>
        <taxon>Stramenopiles</taxon>
        <taxon>Ochrophyta</taxon>
        <taxon>Bacillariophyta</taxon>
        <taxon>Coscinodiscophyceae</taxon>
        <taxon>Thalassiosirophycidae</taxon>
        <taxon>Stephanodiscales</taxon>
        <taxon>Stephanodiscaceae</taxon>
        <taxon>Cyclotella</taxon>
    </lineage>
</organism>
<feature type="transmembrane region" description="Helical" evidence="12">
    <location>
        <begin position="211"/>
        <end position="231"/>
    </location>
</feature>
<protein>
    <recommendedName>
        <fullName evidence="17">ATP-dependent transporter ycf16</fullName>
    </recommendedName>
</protein>
<dbReference type="InterPro" id="IPR017871">
    <property type="entry name" value="ABC_transporter-like_CS"/>
</dbReference>
<feature type="compositionally biased region" description="Polar residues" evidence="11">
    <location>
        <begin position="1364"/>
        <end position="1380"/>
    </location>
</feature>
<feature type="transmembrane region" description="Helical" evidence="12">
    <location>
        <begin position="956"/>
        <end position="979"/>
    </location>
</feature>
<dbReference type="PANTHER" id="PTHR24223:SF443">
    <property type="entry name" value="MULTIDRUG-RESISTANCE LIKE PROTEIN 1, ISOFORM I"/>
    <property type="match status" value="1"/>
</dbReference>
<evidence type="ECO:0000259" key="14">
    <source>
        <dbReference type="PROSITE" id="PS50929"/>
    </source>
</evidence>
<dbReference type="InterPro" id="IPR044726">
    <property type="entry name" value="ABCC_6TM_D2"/>
</dbReference>
<accession>A0ABD3PR00</accession>
<dbReference type="InterPro" id="IPR027417">
    <property type="entry name" value="P-loop_NTPase"/>
</dbReference>
<keyword evidence="10 12" id="KW-0472">Membrane</keyword>
<dbReference type="CDD" id="cd03250">
    <property type="entry name" value="ABCC_MRP_domain1"/>
    <property type="match status" value="1"/>
</dbReference>
<evidence type="ECO:0000256" key="8">
    <source>
        <dbReference type="ARBA" id="ARBA00022840"/>
    </source>
</evidence>
<dbReference type="PROSITE" id="PS00211">
    <property type="entry name" value="ABC_TRANSPORTER_1"/>
    <property type="match status" value="2"/>
</dbReference>
<feature type="domain" description="ABC transporter" evidence="13">
    <location>
        <begin position="563"/>
        <end position="816"/>
    </location>
</feature>
<dbReference type="GO" id="GO:0000323">
    <property type="term" value="C:lytic vacuole"/>
    <property type="evidence" value="ECO:0007669"/>
    <property type="project" value="UniProtKB-ARBA"/>
</dbReference>
<dbReference type="PANTHER" id="PTHR24223">
    <property type="entry name" value="ATP-BINDING CASSETTE SUB-FAMILY C"/>
    <property type="match status" value="1"/>
</dbReference>
<evidence type="ECO:0000259" key="13">
    <source>
        <dbReference type="PROSITE" id="PS50893"/>
    </source>
</evidence>
<keyword evidence="16" id="KW-1185">Reference proteome</keyword>
<comment type="subcellular location">
    <subcellularLocation>
        <location evidence="1">Vacuole membrane</location>
        <topology evidence="1">Multi-pass membrane protein</topology>
    </subcellularLocation>
</comment>
<dbReference type="CDD" id="cd18580">
    <property type="entry name" value="ABC_6TM_ABCC_D2"/>
    <property type="match status" value="1"/>
</dbReference>
<evidence type="ECO:0000256" key="6">
    <source>
        <dbReference type="ARBA" id="ARBA00022737"/>
    </source>
</evidence>
<dbReference type="FunFam" id="1.20.1560.10:FF:000010">
    <property type="entry name" value="Multidrug resistance-associated ABC transporter"/>
    <property type="match status" value="1"/>
</dbReference>
<dbReference type="Gene3D" id="1.20.1560.10">
    <property type="entry name" value="ABC transporter type 1, transmembrane domain"/>
    <property type="match status" value="2"/>
</dbReference>
<comment type="similarity">
    <text evidence="2">Belongs to the ABC transporter superfamily. ABCC family. Conjugate transporter (TC 3.A.1.208) subfamily.</text>
</comment>
<dbReference type="InterPro" id="IPR050173">
    <property type="entry name" value="ABC_transporter_C-like"/>
</dbReference>
<evidence type="ECO:0000256" key="7">
    <source>
        <dbReference type="ARBA" id="ARBA00022741"/>
    </source>
</evidence>
<dbReference type="Pfam" id="PF00664">
    <property type="entry name" value="ABC_membrane"/>
    <property type="match status" value="2"/>
</dbReference>
<feature type="transmembrane region" description="Helical" evidence="12">
    <location>
        <begin position="1044"/>
        <end position="1070"/>
    </location>
</feature>
<evidence type="ECO:0000256" key="1">
    <source>
        <dbReference type="ARBA" id="ARBA00004128"/>
    </source>
</evidence>
<feature type="compositionally biased region" description="Polar residues" evidence="11">
    <location>
        <begin position="131"/>
        <end position="142"/>
    </location>
</feature>
<feature type="region of interest" description="Disordered" evidence="11">
    <location>
        <begin position="117"/>
        <end position="142"/>
    </location>
</feature>
<dbReference type="PROSITE" id="PS50929">
    <property type="entry name" value="ABC_TM1F"/>
    <property type="match status" value="2"/>
</dbReference>
<proteinExistence type="inferred from homology"/>
<feature type="domain" description="ABC transmembrane type-1" evidence="14">
    <location>
        <begin position="193"/>
        <end position="460"/>
    </location>
</feature>
<keyword evidence="4" id="KW-0926">Vacuole</keyword>
<feature type="domain" description="ABC transmembrane type-1" evidence="14">
    <location>
        <begin position="916"/>
        <end position="1203"/>
    </location>
</feature>
<dbReference type="SUPFAM" id="SSF52540">
    <property type="entry name" value="P-loop containing nucleoside triphosphate hydrolases"/>
    <property type="match status" value="2"/>
</dbReference>
<dbReference type="Gene3D" id="3.40.50.300">
    <property type="entry name" value="P-loop containing nucleotide triphosphate hydrolases"/>
    <property type="match status" value="2"/>
</dbReference>
<name>A0ABD3PR00_9STRA</name>
<evidence type="ECO:0000256" key="9">
    <source>
        <dbReference type="ARBA" id="ARBA00022989"/>
    </source>
</evidence>
<dbReference type="FunFam" id="3.40.50.300:FF:000610">
    <property type="entry name" value="Multidrug resistance-associated ABC transporter"/>
    <property type="match status" value="1"/>
</dbReference>
<evidence type="ECO:0000256" key="3">
    <source>
        <dbReference type="ARBA" id="ARBA00022448"/>
    </source>
</evidence>